<accession>M1DBB2</accession>
<feature type="region of interest" description="Disordered" evidence="1">
    <location>
        <begin position="54"/>
        <end position="81"/>
    </location>
</feature>
<organism evidence="2 3">
    <name type="scientific">Solanum tuberosum</name>
    <name type="common">Potato</name>
    <dbReference type="NCBI Taxonomy" id="4113"/>
    <lineage>
        <taxon>Eukaryota</taxon>
        <taxon>Viridiplantae</taxon>
        <taxon>Streptophyta</taxon>
        <taxon>Embryophyta</taxon>
        <taxon>Tracheophyta</taxon>
        <taxon>Spermatophyta</taxon>
        <taxon>Magnoliopsida</taxon>
        <taxon>eudicotyledons</taxon>
        <taxon>Gunneridae</taxon>
        <taxon>Pentapetalae</taxon>
        <taxon>asterids</taxon>
        <taxon>lamiids</taxon>
        <taxon>Solanales</taxon>
        <taxon>Solanaceae</taxon>
        <taxon>Solanoideae</taxon>
        <taxon>Solaneae</taxon>
        <taxon>Solanum</taxon>
    </lineage>
</organism>
<dbReference type="AlphaFoldDB" id="M1DBB2"/>
<keyword evidence="3" id="KW-1185">Reference proteome</keyword>
<dbReference type="HOGENOM" id="CLU_029307_11_0_1"/>
<dbReference type="InParanoid" id="M1DBB2"/>
<evidence type="ECO:0000313" key="3">
    <source>
        <dbReference type="Proteomes" id="UP000011115"/>
    </source>
</evidence>
<evidence type="ECO:0008006" key="4">
    <source>
        <dbReference type="Google" id="ProtNLM"/>
    </source>
</evidence>
<dbReference type="Gramene" id="PGSC0003DMT400086240">
    <property type="protein sequence ID" value="PGSC0003DMT400086240"/>
    <property type="gene ID" value="PGSC0003DMG400035811"/>
</dbReference>
<sequence>MILNIGRLAQSAEARASRLEKQERSSKVQALQDDVAGLRRDVDYLKCVDFNDLMRTTEDRDSPGEAAAADADAETDEELTTAHEEQNIFGNLSDLVGTVVHPVIQASHAETSTTAPTGPGTAILK</sequence>
<proteinExistence type="predicted"/>
<reference evidence="2" key="2">
    <citation type="submission" date="2015-06" db="UniProtKB">
        <authorList>
            <consortium name="EnsemblPlants"/>
        </authorList>
    </citation>
    <scope>IDENTIFICATION</scope>
    <source>
        <strain evidence="2">DM1-3 516 R44</strain>
    </source>
</reference>
<reference evidence="3" key="1">
    <citation type="journal article" date="2011" name="Nature">
        <title>Genome sequence and analysis of the tuber crop potato.</title>
        <authorList>
            <consortium name="The Potato Genome Sequencing Consortium"/>
        </authorList>
    </citation>
    <scope>NUCLEOTIDE SEQUENCE [LARGE SCALE GENOMIC DNA]</scope>
    <source>
        <strain evidence="3">cv. DM1-3 516 R44</strain>
    </source>
</reference>
<feature type="region of interest" description="Disordered" evidence="1">
    <location>
        <begin position="11"/>
        <end position="30"/>
    </location>
</feature>
<protein>
    <recommendedName>
        <fullName evidence="4">Polyprotein protein</fullName>
    </recommendedName>
</protein>
<evidence type="ECO:0000256" key="1">
    <source>
        <dbReference type="SAM" id="MobiDB-lite"/>
    </source>
</evidence>
<feature type="compositionally biased region" description="Basic and acidic residues" evidence="1">
    <location>
        <begin position="15"/>
        <end position="26"/>
    </location>
</feature>
<dbReference type="PaxDb" id="4113-PGSC0003DMT400086240"/>
<dbReference type="EnsemblPlants" id="PGSC0003DMT400086240">
    <property type="protein sequence ID" value="PGSC0003DMT400086240"/>
    <property type="gene ID" value="PGSC0003DMG400035811"/>
</dbReference>
<evidence type="ECO:0000313" key="2">
    <source>
        <dbReference type="EnsemblPlants" id="PGSC0003DMT400086240"/>
    </source>
</evidence>
<dbReference type="Proteomes" id="UP000011115">
    <property type="component" value="Unassembled WGS sequence"/>
</dbReference>
<name>M1DBB2_SOLTU</name>